<gene>
    <name evidence="1" type="ORF">D9V30_12035</name>
</gene>
<protein>
    <submittedName>
        <fullName evidence="1">Abi family protein</fullName>
    </submittedName>
</protein>
<reference evidence="1 2" key="1">
    <citation type="submission" date="2018-10" db="EMBL/GenBank/DDBJ databases">
        <authorList>
            <person name="Li J."/>
        </authorList>
    </citation>
    <scope>NUCLEOTIDE SEQUENCE [LARGE SCALE GENOMIC DNA]</scope>
    <source>
        <strain evidence="1 2">JCM 30549</strain>
    </source>
</reference>
<sequence>MALDPVFAAQWLGSVGYYRLSGYWYPYRVLKGNQRGDSFEPGTSFTDVVALYEFDRKLRTLVHDGVERVEVMLRAQLNETVGAYGALAYLDRAHFRPTFDHASWLTTAQRRIDRSRRRNDAVRHHDEHYGGQLPIWVLSEVLDFADVSRLYEGLPARVQWEIAERLGVEIDLGALRKSQADRAKKNHPLVRWFEQLAIVRNTSAHHARLWNRSFTPVGTAAMRTIPELVNLPEGQSERLYGALCVMGLLLDAASPGTTWRGKVRDLVETSFMEIHARRVEEMGFPEMWRNDPFWSRRPQ</sequence>
<evidence type="ECO:0000313" key="1">
    <source>
        <dbReference type="EMBL" id="RLP68034.1"/>
    </source>
</evidence>
<organism evidence="1 2">
    <name type="scientific">Mycetocola reblochoni</name>
    <dbReference type="NCBI Taxonomy" id="331618"/>
    <lineage>
        <taxon>Bacteria</taxon>
        <taxon>Bacillati</taxon>
        <taxon>Actinomycetota</taxon>
        <taxon>Actinomycetes</taxon>
        <taxon>Micrococcales</taxon>
        <taxon>Microbacteriaceae</taxon>
        <taxon>Mycetocola</taxon>
    </lineage>
</organism>
<accession>A0A3L6ZJ48</accession>
<proteinExistence type="predicted"/>
<dbReference type="Pfam" id="PF07751">
    <property type="entry name" value="Abi_2"/>
    <property type="match status" value="1"/>
</dbReference>
<dbReference type="AlphaFoldDB" id="A0A3L6ZJ48"/>
<dbReference type="InterPro" id="IPR011664">
    <property type="entry name" value="Abi_system_AbiD/AbiF-like"/>
</dbReference>
<evidence type="ECO:0000313" key="2">
    <source>
        <dbReference type="Proteomes" id="UP000275395"/>
    </source>
</evidence>
<dbReference type="EMBL" id="RCUW01000012">
    <property type="protein sequence ID" value="RLP68034.1"/>
    <property type="molecule type" value="Genomic_DNA"/>
</dbReference>
<dbReference type="Proteomes" id="UP000275395">
    <property type="component" value="Unassembled WGS sequence"/>
</dbReference>
<comment type="caution">
    <text evidence="1">The sequence shown here is derived from an EMBL/GenBank/DDBJ whole genome shotgun (WGS) entry which is preliminary data.</text>
</comment>
<name>A0A3L6ZJ48_9MICO</name>